<comment type="caution">
    <text evidence="11">The sequence shown here is derived from an EMBL/GenBank/DDBJ whole genome shotgun (WGS) entry which is preliminary data.</text>
</comment>
<evidence type="ECO:0000259" key="9">
    <source>
        <dbReference type="Pfam" id="PF02840"/>
    </source>
</evidence>
<feature type="domain" description="Pre-mRNA processing factor 4 (PRP4)-like" evidence="10">
    <location>
        <begin position="76"/>
        <end position="102"/>
    </location>
</feature>
<keyword evidence="7" id="KW-0539">Nucleus</keyword>
<evidence type="ECO:0000256" key="4">
    <source>
        <dbReference type="ARBA" id="ARBA00022664"/>
    </source>
</evidence>
<evidence type="ECO:0000256" key="2">
    <source>
        <dbReference type="ARBA" id="ARBA00008137"/>
    </source>
</evidence>
<feature type="domain" description="Prp18" evidence="9">
    <location>
        <begin position="170"/>
        <end position="310"/>
    </location>
</feature>
<keyword evidence="6" id="KW-0508">mRNA splicing</keyword>
<dbReference type="Pfam" id="PF02840">
    <property type="entry name" value="Prp18"/>
    <property type="match status" value="1"/>
</dbReference>
<evidence type="ECO:0000256" key="7">
    <source>
        <dbReference type="ARBA" id="ARBA00023242"/>
    </source>
</evidence>
<sequence length="318" mass="37724">MNQAILEVIAAERKRRKKKEKDRSQKKAKTETENCAKSESKSPNSKSHNEENRFYPQNSKFSKISQNSKYRNSNYVINRLREMEEPIKLFDESDLNRIKRLKIAELNLHEKKTSSKGIRNVFRDIQEKVEMNMHKEKSVSGKKKRVPAFVHKKPTAHRANFDCAEFFILAFFKQLLAEWEDDLEQRPMEEKRSREGKHQSAIYLQTAEYLRPFFEQLANRECAADISEPVERIVMLMQQREYVMANNEYLTMSIGNAPWPMGLTMVSIHERKSRSKIYSNQIAHILNDEETRKYIQCIKRLMTFCQERYPPDTADKKF</sequence>
<dbReference type="InterPro" id="IPR014906">
    <property type="entry name" value="PRP4-like"/>
</dbReference>
<reference evidence="11 12" key="1">
    <citation type="journal article" date="2024" name="BMC Biol.">
        <title>Comparative genomics of Ascetosporea gives new insight into the evolutionary basis for animal parasitism in Rhizaria.</title>
        <authorList>
            <person name="Hiltunen Thoren M."/>
            <person name="Onut-Brannstrom I."/>
            <person name="Alfjorden A."/>
            <person name="Peckova H."/>
            <person name="Swords F."/>
            <person name="Hooper C."/>
            <person name="Holzer A.S."/>
            <person name="Bass D."/>
            <person name="Burki F."/>
        </authorList>
    </citation>
    <scope>NUCLEOTIDE SEQUENCE [LARGE SCALE GENOMIC DNA]</scope>
    <source>
        <strain evidence="11">20-A016</strain>
    </source>
</reference>
<comment type="similarity">
    <text evidence="2">Belongs to the PRP18 family.</text>
</comment>
<evidence type="ECO:0000256" key="1">
    <source>
        <dbReference type="ARBA" id="ARBA00004123"/>
    </source>
</evidence>
<comment type="subcellular location">
    <subcellularLocation>
        <location evidence="1">Nucleus</location>
    </subcellularLocation>
</comment>
<dbReference type="InterPro" id="IPR004098">
    <property type="entry name" value="Prp18"/>
</dbReference>
<evidence type="ECO:0000313" key="12">
    <source>
        <dbReference type="Proteomes" id="UP001439008"/>
    </source>
</evidence>
<evidence type="ECO:0000256" key="5">
    <source>
        <dbReference type="ARBA" id="ARBA00022728"/>
    </source>
</evidence>
<keyword evidence="12" id="KW-1185">Reference proteome</keyword>
<protein>
    <recommendedName>
        <fullName evidence="3">Pre-mRNA-splicing factor 18</fullName>
    </recommendedName>
</protein>
<gene>
    <name evidence="11" type="ORF">MHBO_001608</name>
</gene>
<dbReference type="SUPFAM" id="SSF158230">
    <property type="entry name" value="PRP4-like"/>
    <property type="match status" value="1"/>
</dbReference>
<organism evidence="11 12">
    <name type="scientific">Bonamia ostreae</name>
    <dbReference type="NCBI Taxonomy" id="126728"/>
    <lineage>
        <taxon>Eukaryota</taxon>
        <taxon>Sar</taxon>
        <taxon>Rhizaria</taxon>
        <taxon>Endomyxa</taxon>
        <taxon>Ascetosporea</taxon>
        <taxon>Haplosporida</taxon>
        <taxon>Bonamia</taxon>
    </lineage>
</organism>
<dbReference type="Pfam" id="PF08799">
    <property type="entry name" value="PRP4"/>
    <property type="match status" value="1"/>
</dbReference>
<accession>A0ABV2AKQ1</accession>
<evidence type="ECO:0000259" key="10">
    <source>
        <dbReference type="Pfam" id="PF08799"/>
    </source>
</evidence>
<feature type="compositionally biased region" description="Basic and acidic residues" evidence="8">
    <location>
        <begin position="21"/>
        <end position="40"/>
    </location>
</feature>
<dbReference type="Gene3D" id="1.20.940.10">
    <property type="entry name" value="Functional domain of the splicing factor Prp18"/>
    <property type="match status" value="1"/>
</dbReference>
<dbReference type="Gene3D" id="4.10.280.110">
    <property type="entry name" value="Pre-mRNA processing factor 4 domain"/>
    <property type="match status" value="1"/>
</dbReference>
<evidence type="ECO:0000256" key="6">
    <source>
        <dbReference type="ARBA" id="ARBA00023187"/>
    </source>
</evidence>
<dbReference type="InterPro" id="IPR039979">
    <property type="entry name" value="PRPF18"/>
</dbReference>
<dbReference type="Proteomes" id="UP001439008">
    <property type="component" value="Unassembled WGS sequence"/>
</dbReference>
<evidence type="ECO:0000256" key="8">
    <source>
        <dbReference type="SAM" id="MobiDB-lite"/>
    </source>
</evidence>
<keyword evidence="4" id="KW-0507">mRNA processing</keyword>
<dbReference type="PANTHER" id="PTHR13007:SF19">
    <property type="entry name" value="PRE-MRNA-SPLICING FACTOR 18"/>
    <property type="match status" value="1"/>
</dbReference>
<proteinExistence type="inferred from homology"/>
<evidence type="ECO:0000256" key="3">
    <source>
        <dbReference type="ARBA" id="ARBA00018242"/>
    </source>
</evidence>
<evidence type="ECO:0000313" key="11">
    <source>
        <dbReference type="EMBL" id="MES1919852.1"/>
    </source>
</evidence>
<dbReference type="PANTHER" id="PTHR13007">
    <property type="entry name" value="PRE-MRNA SPLICING FACTOR-RELATED"/>
    <property type="match status" value="1"/>
</dbReference>
<keyword evidence="5" id="KW-0747">Spliceosome</keyword>
<feature type="region of interest" description="Disordered" evidence="8">
    <location>
        <begin position="1"/>
        <end position="66"/>
    </location>
</feature>
<name>A0ABV2AKQ1_9EUKA</name>
<dbReference type="InterPro" id="IPR036285">
    <property type="entry name" value="PRP4-like_sf"/>
</dbReference>
<dbReference type="EMBL" id="JBDODL010000421">
    <property type="protein sequence ID" value="MES1919852.1"/>
    <property type="molecule type" value="Genomic_DNA"/>
</dbReference>
<dbReference type="SUPFAM" id="SSF47938">
    <property type="entry name" value="Functional domain of the splicing factor Prp18"/>
    <property type="match status" value="1"/>
</dbReference>
<feature type="compositionally biased region" description="Polar residues" evidence="8">
    <location>
        <begin position="55"/>
        <end position="66"/>
    </location>
</feature>